<proteinExistence type="predicted"/>
<protein>
    <submittedName>
        <fullName evidence="1">Uncharacterized protein</fullName>
    </submittedName>
</protein>
<dbReference type="PANTHER" id="PTHR46114">
    <property type="entry name" value="APPLE DOMAIN-CONTAINING PROTEIN"/>
    <property type="match status" value="1"/>
</dbReference>
<dbReference type="Proteomes" id="UP000299102">
    <property type="component" value="Unassembled WGS sequence"/>
</dbReference>
<dbReference type="EMBL" id="BGZK01000009">
    <property type="protein sequence ID" value="GBP03124.1"/>
    <property type="molecule type" value="Genomic_DNA"/>
</dbReference>
<evidence type="ECO:0000313" key="1">
    <source>
        <dbReference type="EMBL" id="GBP03124.1"/>
    </source>
</evidence>
<comment type="caution">
    <text evidence="1">The sequence shown here is derived from an EMBL/GenBank/DDBJ whole genome shotgun (WGS) entry which is preliminary data.</text>
</comment>
<reference evidence="1 2" key="1">
    <citation type="journal article" date="2019" name="Commun. Biol.">
        <title>The bagworm genome reveals a unique fibroin gene that provides high tensile strength.</title>
        <authorList>
            <person name="Kono N."/>
            <person name="Nakamura H."/>
            <person name="Ohtoshi R."/>
            <person name="Tomita M."/>
            <person name="Numata K."/>
            <person name="Arakawa K."/>
        </authorList>
    </citation>
    <scope>NUCLEOTIDE SEQUENCE [LARGE SCALE GENOMIC DNA]</scope>
</reference>
<name>A0A4C1SMC5_EUMVA</name>
<organism evidence="1 2">
    <name type="scientific">Eumeta variegata</name>
    <name type="common">Bagworm moth</name>
    <name type="synonym">Eumeta japonica</name>
    <dbReference type="NCBI Taxonomy" id="151549"/>
    <lineage>
        <taxon>Eukaryota</taxon>
        <taxon>Metazoa</taxon>
        <taxon>Ecdysozoa</taxon>
        <taxon>Arthropoda</taxon>
        <taxon>Hexapoda</taxon>
        <taxon>Insecta</taxon>
        <taxon>Pterygota</taxon>
        <taxon>Neoptera</taxon>
        <taxon>Endopterygota</taxon>
        <taxon>Lepidoptera</taxon>
        <taxon>Glossata</taxon>
        <taxon>Ditrysia</taxon>
        <taxon>Tineoidea</taxon>
        <taxon>Psychidae</taxon>
        <taxon>Oiketicinae</taxon>
        <taxon>Eumeta</taxon>
    </lineage>
</organism>
<keyword evidence="2" id="KW-1185">Reference proteome</keyword>
<evidence type="ECO:0000313" key="2">
    <source>
        <dbReference type="Proteomes" id="UP000299102"/>
    </source>
</evidence>
<sequence length="124" mass="14739">MTIKLTCRFFSDNLGDHSEEQGERFHQDIKTMETRYQGRWNVNMMADYCWSLARDITEDTHKENYTQTGINKWMSNKPEVIRDLTSSITKVKLDNRNKNEKALRLRWRPNTDTSADFDISSLEE</sequence>
<dbReference type="OrthoDB" id="8063408at2759"/>
<dbReference type="AlphaFoldDB" id="A0A4C1SMC5"/>
<dbReference type="PANTHER" id="PTHR46114:SF1">
    <property type="entry name" value="ZAD DOMAIN-CONTAINING PROTEIN"/>
    <property type="match status" value="1"/>
</dbReference>
<accession>A0A4C1SMC5</accession>
<gene>
    <name evidence="1" type="ORF">EVAR_2591_1</name>
</gene>